<evidence type="ECO:0000313" key="1">
    <source>
        <dbReference type="EMBL" id="JAV70338.1"/>
    </source>
</evidence>
<dbReference type="EMBL" id="GEZM01061665">
    <property type="protein sequence ID" value="JAV70338.1"/>
    <property type="molecule type" value="Transcribed_RNA"/>
</dbReference>
<reference evidence="1" key="1">
    <citation type="journal article" date="2016" name="Sci. Rep.">
        <title>Molecular characterization of firefly nuptial gifts: a multi-omics approach sheds light on postcopulatory sexual selection.</title>
        <authorList>
            <person name="Al-Wathiqui N."/>
            <person name="Fallon T.R."/>
            <person name="South A."/>
            <person name="Weng J.K."/>
            <person name="Lewis S.M."/>
        </authorList>
    </citation>
    <scope>NUCLEOTIDE SEQUENCE</scope>
</reference>
<protein>
    <submittedName>
        <fullName evidence="1">Uncharacterized protein</fullName>
    </submittedName>
</protein>
<dbReference type="AlphaFoldDB" id="A0A1Y1LBR4"/>
<sequence length="102" mass="11394">MRLGYSCAGPPGRHAYKQHTPPPSCIRVENTPALMQPLQASRFIHSQHAGAEAPLIVVPSTYLRLDVHEALSIVYAVRRRTLVVIYPYEPVALLDCRDGLEF</sequence>
<organism evidence="1">
    <name type="scientific">Photinus pyralis</name>
    <name type="common">Common eastern firefly</name>
    <name type="synonym">Lampyris pyralis</name>
    <dbReference type="NCBI Taxonomy" id="7054"/>
    <lineage>
        <taxon>Eukaryota</taxon>
        <taxon>Metazoa</taxon>
        <taxon>Ecdysozoa</taxon>
        <taxon>Arthropoda</taxon>
        <taxon>Hexapoda</taxon>
        <taxon>Insecta</taxon>
        <taxon>Pterygota</taxon>
        <taxon>Neoptera</taxon>
        <taxon>Endopterygota</taxon>
        <taxon>Coleoptera</taxon>
        <taxon>Polyphaga</taxon>
        <taxon>Elateriformia</taxon>
        <taxon>Elateroidea</taxon>
        <taxon>Lampyridae</taxon>
        <taxon>Lampyrinae</taxon>
        <taxon>Photinus</taxon>
    </lineage>
</organism>
<accession>A0A1Y1LBR4</accession>
<name>A0A1Y1LBR4_PHOPY</name>
<proteinExistence type="predicted"/>